<proteinExistence type="predicted"/>
<organism evidence="1">
    <name type="scientific">Arundo donax</name>
    <name type="common">Giant reed</name>
    <name type="synonym">Donax arundinaceus</name>
    <dbReference type="NCBI Taxonomy" id="35708"/>
    <lineage>
        <taxon>Eukaryota</taxon>
        <taxon>Viridiplantae</taxon>
        <taxon>Streptophyta</taxon>
        <taxon>Embryophyta</taxon>
        <taxon>Tracheophyta</taxon>
        <taxon>Spermatophyta</taxon>
        <taxon>Magnoliopsida</taxon>
        <taxon>Liliopsida</taxon>
        <taxon>Poales</taxon>
        <taxon>Poaceae</taxon>
        <taxon>PACMAD clade</taxon>
        <taxon>Arundinoideae</taxon>
        <taxon>Arundineae</taxon>
        <taxon>Arundo</taxon>
    </lineage>
</organism>
<dbReference type="Pfam" id="PF03087">
    <property type="entry name" value="BPS1"/>
    <property type="match status" value="1"/>
</dbReference>
<evidence type="ECO:0000313" key="1">
    <source>
        <dbReference type="EMBL" id="JAE36736.1"/>
    </source>
</evidence>
<dbReference type="PANTHER" id="PTHR33070">
    <property type="entry name" value="OS06G0725500 PROTEIN"/>
    <property type="match status" value="1"/>
</dbReference>
<name>A0A0A9HPC8_ARUDO</name>
<sequence>MAFHLRSVSFPSERYSNEAEVQDELQSLEASISSPSATIEAMCDGLRRLGDVYSHIEEMIHLPSNKVCSSQKRKELDVEMESSLELIDLCNAMQENFAELKTTIQDLLVVLRRGDDASTQAKIQSYVRLVKKAQKQFKKTGKKTTSDKEDCKLVRLMIKARIVSVSLLESTLCFLSKQVAMPKRSLVSKAFQKRSVIVCKEEQLQALERVTGDLEHGAELLFRRMIQSRVALLNILSS</sequence>
<dbReference type="PANTHER" id="PTHR33070:SF91">
    <property type="entry name" value="OS08G0551500 PROTEIN"/>
    <property type="match status" value="1"/>
</dbReference>
<accession>A0A0A9HPC8</accession>
<protein>
    <submittedName>
        <fullName evidence="1">Uncharacterized protein</fullName>
    </submittedName>
</protein>
<dbReference type="InterPro" id="IPR004320">
    <property type="entry name" value="BPS1_pln"/>
</dbReference>
<reference evidence="1" key="1">
    <citation type="submission" date="2014-09" db="EMBL/GenBank/DDBJ databases">
        <authorList>
            <person name="Magalhaes I.L.F."/>
            <person name="Oliveira U."/>
            <person name="Santos F.R."/>
            <person name="Vidigal T.H.D.A."/>
            <person name="Brescovit A.D."/>
            <person name="Santos A.J."/>
        </authorList>
    </citation>
    <scope>NUCLEOTIDE SEQUENCE</scope>
    <source>
        <tissue evidence="1">Shoot tissue taken approximately 20 cm above the soil surface</tissue>
    </source>
</reference>
<reference evidence="1" key="2">
    <citation type="journal article" date="2015" name="Data Brief">
        <title>Shoot transcriptome of the giant reed, Arundo donax.</title>
        <authorList>
            <person name="Barrero R.A."/>
            <person name="Guerrero F.D."/>
            <person name="Moolhuijzen P."/>
            <person name="Goolsby J.A."/>
            <person name="Tidwell J."/>
            <person name="Bellgard S.E."/>
            <person name="Bellgard M.I."/>
        </authorList>
    </citation>
    <scope>NUCLEOTIDE SEQUENCE</scope>
    <source>
        <tissue evidence="1">Shoot tissue taken approximately 20 cm above the soil surface</tissue>
    </source>
</reference>
<dbReference type="AlphaFoldDB" id="A0A0A9HPC8"/>
<dbReference type="GO" id="GO:0048367">
    <property type="term" value="P:shoot system development"/>
    <property type="evidence" value="ECO:0007669"/>
    <property type="project" value="InterPro"/>
</dbReference>
<dbReference type="EMBL" id="GBRH01161160">
    <property type="protein sequence ID" value="JAE36736.1"/>
    <property type="molecule type" value="Transcribed_RNA"/>
</dbReference>
<dbReference type="GO" id="GO:0048364">
    <property type="term" value="P:root development"/>
    <property type="evidence" value="ECO:0007669"/>
    <property type="project" value="InterPro"/>
</dbReference>